<dbReference type="InterPro" id="IPR005835">
    <property type="entry name" value="NTP_transferase_dom"/>
</dbReference>
<gene>
    <name evidence="2" type="ORF">COX77_00770</name>
</gene>
<proteinExistence type="predicted"/>
<evidence type="ECO:0000313" key="3">
    <source>
        <dbReference type="Proteomes" id="UP000230405"/>
    </source>
</evidence>
<feature type="domain" description="Nucleotidyl transferase" evidence="1">
    <location>
        <begin position="2"/>
        <end position="156"/>
    </location>
</feature>
<dbReference type="GO" id="GO:0004475">
    <property type="term" value="F:mannose-1-phosphate guanylyltransferase (GTP) activity"/>
    <property type="evidence" value="ECO:0007669"/>
    <property type="project" value="TreeGrafter"/>
</dbReference>
<evidence type="ECO:0000259" key="1">
    <source>
        <dbReference type="Pfam" id="PF00483"/>
    </source>
</evidence>
<dbReference type="SUPFAM" id="SSF53448">
    <property type="entry name" value="Nucleotide-diphospho-sugar transferases"/>
    <property type="match status" value="1"/>
</dbReference>
<evidence type="ECO:0000313" key="2">
    <source>
        <dbReference type="EMBL" id="PIZ99684.1"/>
    </source>
</evidence>
<dbReference type="InterPro" id="IPR051161">
    <property type="entry name" value="Mannose-6P_isomerase_type2"/>
</dbReference>
<dbReference type="PANTHER" id="PTHR46390">
    <property type="entry name" value="MANNOSE-1-PHOSPHATE GUANYLYLTRANSFERASE"/>
    <property type="match status" value="1"/>
</dbReference>
<comment type="caution">
    <text evidence="2">The sequence shown here is derived from an EMBL/GenBank/DDBJ whole genome shotgun (WGS) entry which is preliminary data.</text>
</comment>
<feature type="non-terminal residue" evidence="2">
    <location>
        <position position="156"/>
    </location>
</feature>
<keyword evidence="2" id="KW-0808">Transferase</keyword>
<protein>
    <submittedName>
        <fullName evidence="2">Mannose-1-phosphate guanylyltransferase</fullName>
    </submittedName>
</protein>
<reference evidence="3" key="1">
    <citation type="submission" date="2017-09" db="EMBL/GenBank/DDBJ databases">
        <title>Depth-based differentiation of microbial function through sediment-hosted aquifers and enrichment of novel symbionts in the deep terrestrial subsurface.</title>
        <authorList>
            <person name="Probst A.J."/>
            <person name="Ladd B."/>
            <person name="Jarett J.K."/>
            <person name="Geller-Mcgrath D.E."/>
            <person name="Sieber C.M.K."/>
            <person name="Emerson J.B."/>
            <person name="Anantharaman K."/>
            <person name="Thomas B.C."/>
            <person name="Malmstrom R."/>
            <person name="Stieglmeier M."/>
            <person name="Klingl A."/>
            <person name="Woyke T."/>
            <person name="Ryan C.M."/>
            <person name="Banfield J.F."/>
        </authorList>
    </citation>
    <scope>NUCLEOTIDE SEQUENCE [LARGE SCALE GENOMIC DNA]</scope>
</reference>
<dbReference type="PANTHER" id="PTHR46390:SF1">
    <property type="entry name" value="MANNOSE-1-PHOSPHATE GUANYLYLTRANSFERASE"/>
    <property type="match status" value="1"/>
</dbReference>
<keyword evidence="2" id="KW-0548">Nucleotidyltransferase</keyword>
<dbReference type="InterPro" id="IPR029044">
    <property type="entry name" value="Nucleotide-diphossugar_trans"/>
</dbReference>
<dbReference type="Proteomes" id="UP000230405">
    <property type="component" value="Unassembled WGS sequence"/>
</dbReference>
<dbReference type="Pfam" id="PF00483">
    <property type="entry name" value="NTP_transferase"/>
    <property type="match status" value="1"/>
</dbReference>
<name>A0A2M7VG41_9BACT</name>
<accession>A0A2M7VG41</accession>
<sequence>MKAVILAGGTGTRLWPISRRQQPKQNQSLLGKHTLLQDTYRRLRKKIGRQNIFVVTTVNYQQSVRQQLPLLLKENLIIEPCKKDTAAAIGLAATFLYRQDPHSIMVTVNTDHYIKEENLYFSYLRKGELLVRRHPDNFILLAIKPTYPETGYGYIK</sequence>
<organism evidence="2 3">
    <name type="scientific">Candidatus Komeilibacteria bacterium CG_4_10_14_0_2_um_filter_37_10</name>
    <dbReference type="NCBI Taxonomy" id="1974470"/>
    <lineage>
        <taxon>Bacteria</taxon>
        <taxon>Candidatus Komeiliibacteriota</taxon>
    </lineage>
</organism>
<dbReference type="AlphaFoldDB" id="A0A2M7VG41"/>
<dbReference type="EMBL" id="PFPO01000015">
    <property type="protein sequence ID" value="PIZ99684.1"/>
    <property type="molecule type" value="Genomic_DNA"/>
</dbReference>
<dbReference type="Gene3D" id="3.90.550.10">
    <property type="entry name" value="Spore Coat Polysaccharide Biosynthesis Protein SpsA, Chain A"/>
    <property type="match status" value="1"/>
</dbReference>
<dbReference type="GO" id="GO:0009298">
    <property type="term" value="P:GDP-mannose biosynthetic process"/>
    <property type="evidence" value="ECO:0007669"/>
    <property type="project" value="TreeGrafter"/>
</dbReference>